<protein>
    <submittedName>
        <fullName evidence="2">Pyridoxal 5'-phosphate synthase</fullName>
    </submittedName>
</protein>
<dbReference type="Pfam" id="PF01243">
    <property type="entry name" value="PNPOx_N"/>
    <property type="match status" value="1"/>
</dbReference>
<keyword evidence="3" id="KW-1185">Reference proteome</keyword>
<dbReference type="GO" id="GO:0005737">
    <property type="term" value="C:cytoplasm"/>
    <property type="evidence" value="ECO:0007669"/>
    <property type="project" value="TreeGrafter"/>
</dbReference>
<dbReference type="PANTHER" id="PTHR28040">
    <property type="entry name" value="PYRIDOXAMINE 5'-PHOSPHATE OXIDASE YLR456W HOMOLOG-RELATED"/>
    <property type="match status" value="1"/>
</dbReference>
<dbReference type="EMBL" id="BTGC01000008">
    <property type="protein sequence ID" value="GMM53164.1"/>
    <property type="molecule type" value="Genomic_DNA"/>
</dbReference>
<evidence type="ECO:0000313" key="2">
    <source>
        <dbReference type="EMBL" id="GMM53164.1"/>
    </source>
</evidence>
<dbReference type="SUPFAM" id="SSF50475">
    <property type="entry name" value="FMN-binding split barrel"/>
    <property type="match status" value="1"/>
</dbReference>
<dbReference type="Proteomes" id="UP001362899">
    <property type="component" value="Unassembled WGS sequence"/>
</dbReference>
<dbReference type="AlphaFoldDB" id="A0AAV5RRK6"/>
<proteinExistence type="predicted"/>
<sequence length="164" mass="18047">MTQKIPDVVTQVISHNNLLHLATSKDDCPSVSLMNFSYIPPTDLVPATIVLSSQPQTTKIKNIAANPKVSLLIHDYTNRATGEASSLSQMLQDINQANISRTSVTLYGNARIAEGEEAEYYRAKHLAQNPNAKCFIQNADIILVVAHKAKVSDFHDNVKTFDLV</sequence>
<reference evidence="2 3" key="1">
    <citation type="journal article" date="2023" name="Elife">
        <title>Identification of key yeast species and microbe-microbe interactions impacting larval growth of Drosophila in the wild.</title>
        <authorList>
            <person name="Mure A."/>
            <person name="Sugiura Y."/>
            <person name="Maeda R."/>
            <person name="Honda K."/>
            <person name="Sakurai N."/>
            <person name="Takahashi Y."/>
            <person name="Watada M."/>
            <person name="Katoh T."/>
            <person name="Gotoh A."/>
            <person name="Gotoh Y."/>
            <person name="Taniguchi I."/>
            <person name="Nakamura K."/>
            <person name="Hayashi T."/>
            <person name="Katayama T."/>
            <person name="Uemura T."/>
            <person name="Hattori Y."/>
        </authorList>
    </citation>
    <scope>NUCLEOTIDE SEQUENCE [LARGE SCALE GENOMIC DNA]</scope>
    <source>
        <strain evidence="2 3">SB-73</strain>
    </source>
</reference>
<organism evidence="2 3">
    <name type="scientific">Starmerella bacillaris</name>
    <name type="common">Yeast</name>
    <name type="synonym">Candida zemplinina</name>
    <dbReference type="NCBI Taxonomy" id="1247836"/>
    <lineage>
        <taxon>Eukaryota</taxon>
        <taxon>Fungi</taxon>
        <taxon>Dikarya</taxon>
        <taxon>Ascomycota</taxon>
        <taxon>Saccharomycotina</taxon>
        <taxon>Dipodascomycetes</taxon>
        <taxon>Dipodascales</taxon>
        <taxon>Trichomonascaceae</taxon>
        <taxon>Starmerella</taxon>
    </lineage>
</organism>
<dbReference type="InterPro" id="IPR011576">
    <property type="entry name" value="Pyridox_Oxase_N"/>
</dbReference>
<evidence type="ECO:0000259" key="1">
    <source>
        <dbReference type="Pfam" id="PF01243"/>
    </source>
</evidence>
<dbReference type="InterPro" id="IPR052841">
    <property type="entry name" value="PMP_oxidase-like"/>
</dbReference>
<name>A0AAV5RRK6_STABA</name>
<gene>
    <name evidence="2" type="ORF">DASB73_041270</name>
</gene>
<accession>A0AAV5RRK6</accession>
<evidence type="ECO:0000313" key="3">
    <source>
        <dbReference type="Proteomes" id="UP001362899"/>
    </source>
</evidence>
<comment type="caution">
    <text evidence="2">The sequence shown here is derived from an EMBL/GenBank/DDBJ whole genome shotgun (WGS) entry which is preliminary data.</text>
</comment>
<dbReference type="GO" id="GO:0005634">
    <property type="term" value="C:nucleus"/>
    <property type="evidence" value="ECO:0007669"/>
    <property type="project" value="TreeGrafter"/>
</dbReference>
<dbReference type="Gene3D" id="2.30.110.10">
    <property type="entry name" value="Electron Transport, Fmn-binding Protein, Chain A"/>
    <property type="match status" value="1"/>
</dbReference>
<feature type="domain" description="Pyridoxamine 5'-phosphate oxidase N-terminal" evidence="1">
    <location>
        <begin position="7"/>
        <end position="121"/>
    </location>
</feature>
<dbReference type="PANTHER" id="PTHR28040:SF1">
    <property type="entry name" value="PYRIDOXAMINE 5'-PHOSPHATE OXIDASE YLR456W HOMOLOG-RELATED"/>
    <property type="match status" value="1"/>
</dbReference>
<dbReference type="InterPro" id="IPR012349">
    <property type="entry name" value="Split_barrel_FMN-bd"/>
</dbReference>